<comment type="caution">
    <text evidence="2">The sequence shown here is derived from an EMBL/GenBank/DDBJ whole genome shotgun (WGS) entry which is preliminary data.</text>
</comment>
<feature type="transmembrane region" description="Helical" evidence="1">
    <location>
        <begin position="246"/>
        <end position="263"/>
    </location>
</feature>
<accession>A0A7C2NZC6</accession>
<dbReference type="AlphaFoldDB" id="A0A7C2NZC6"/>
<evidence type="ECO:0000256" key="1">
    <source>
        <dbReference type="SAM" id="Phobius"/>
    </source>
</evidence>
<evidence type="ECO:0000313" key="2">
    <source>
        <dbReference type="EMBL" id="HEN14654.1"/>
    </source>
</evidence>
<feature type="transmembrane region" description="Helical" evidence="1">
    <location>
        <begin position="50"/>
        <end position="67"/>
    </location>
</feature>
<feature type="transmembrane region" description="Helical" evidence="1">
    <location>
        <begin position="194"/>
        <end position="215"/>
    </location>
</feature>
<feature type="transmembrane region" description="Helical" evidence="1">
    <location>
        <begin position="268"/>
        <end position="284"/>
    </location>
</feature>
<evidence type="ECO:0008006" key="3">
    <source>
        <dbReference type="Google" id="ProtNLM"/>
    </source>
</evidence>
<keyword evidence="1" id="KW-0472">Membrane</keyword>
<feature type="transmembrane region" description="Helical" evidence="1">
    <location>
        <begin position="79"/>
        <end position="97"/>
    </location>
</feature>
<keyword evidence="1" id="KW-1133">Transmembrane helix</keyword>
<name>A0A7C2NZC6_9PLAN</name>
<feature type="transmembrane region" description="Helical" evidence="1">
    <location>
        <begin position="109"/>
        <end position="132"/>
    </location>
</feature>
<feature type="transmembrane region" description="Helical" evidence="1">
    <location>
        <begin position="222"/>
        <end position="240"/>
    </location>
</feature>
<keyword evidence="1" id="KW-0812">Transmembrane</keyword>
<reference evidence="2" key="1">
    <citation type="journal article" date="2020" name="mSystems">
        <title>Genome- and Community-Level Interaction Insights into Carbon Utilization and Element Cycling Functions of Hydrothermarchaeota in Hydrothermal Sediment.</title>
        <authorList>
            <person name="Zhou Z."/>
            <person name="Liu Y."/>
            <person name="Xu W."/>
            <person name="Pan J."/>
            <person name="Luo Z.H."/>
            <person name="Li M."/>
        </authorList>
    </citation>
    <scope>NUCLEOTIDE SEQUENCE [LARGE SCALE GENOMIC DNA]</scope>
    <source>
        <strain evidence="2">SpSt-339</strain>
    </source>
</reference>
<feature type="transmembrane region" description="Helical" evidence="1">
    <location>
        <begin position="378"/>
        <end position="398"/>
    </location>
</feature>
<gene>
    <name evidence="2" type="ORF">ENQ76_04190</name>
</gene>
<feature type="transmembrane region" description="Helical" evidence="1">
    <location>
        <begin position="153"/>
        <end position="174"/>
    </location>
</feature>
<feature type="transmembrane region" description="Helical" evidence="1">
    <location>
        <begin position="28"/>
        <end position="44"/>
    </location>
</feature>
<feature type="transmembrane region" description="Helical" evidence="1">
    <location>
        <begin position="405"/>
        <end position="421"/>
    </location>
</feature>
<feature type="transmembrane region" description="Helical" evidence="1">
    <location>
        <begin position="427"/>
        <end position="446"/>
    </location>
</feature>
<organism evidence="2">
    <name type="scientific">Schlesneria paludicola</name>
    <dbReference type="NCBI Taxonomy" id="360056"/>
    <lineage>
        <taxon>Bacteria</taxon>
        <taxon>Pseudomonadati</taxon>
        <taxon>Planctomycetota</taxon>
        <taxon>Planctomycetia</taxon>
        <taxon>Planctomycetales</taxon>
        <taxon>Planctomycetaceae</taxon>
        <taxon>Schlesneria</taxon>
    </lineage>
</organism>
<protein>
    <recommendedName>
        <fullName evidence="3">Oligosaccharide repeat unit polymerase</fullName>
    </recommendedName>
</protein>
<dbReference type="EMBL" id="DSOK01000125">
    <property type="protein sequence ID" value="HEN14654.1"/>
    <property type="molecule type" value="Genomic_DNA"/>
</dbReference>
<sequence>MSTAAAGTPPTSIAAETAAHLATEHRQAGLLWCAAALVAAMYAAAYFQSYAPPVMFLTSVLAIYCSAPPKYLFSPRNFLAGYHAMFYGVAVMAAERYRNFDFSERPVVISYLMCITSYLVCYLTLFHTETWLGGVRWVQAFTPPATSSRRRCLAIGVLMFAAGLASAFGMVQATGGVQHWMNDPGRAFLGREGGGVYCLGFVMCLGIGSCAVGVFGAQVRSVIVILAGLVVIAACTPLLGSKARTFYMLAYLILPWTFCASVMSRSTLYLITGLLGSFSVLTYLRNMSWMTADDFVGYSLNYFNTFDNLVLSVRDFEPSWFQTLFLPFNKLLVPFGVGDNSLFYDMNNWLTSIYLPHIWALRCTEQWPVETDLYLSTYYVFGIPLLMLYMAGNGLLFNLAVRTRSAGLIYVSAYATFYMVSHLRGSLIVWTDFYTVPYWVLSFLVLRKLRMPMTKWALMAPGRGGAATPQLAAAAWPSRRTRTGLAARS</sequence>
<proteinExistence type="predicted"/>